<feature type="region of interest" description="Disordered" evidence="1">
    <location>
        <begin position="411"/>
        <end position="456"/>
    </location>
</feature>
<feature type="compositionally biased region" description="Low complexity" evidence="1">
    <location>
        <begin position="153"/>
        <end position="170"/>
    </location>
</feature>
<feature type="region of interest" description="Disordered" evidence="1">
    <location>
        <begin position="31"/>
        <end position="51"/>
    </location>
</feature>
<dbReference type="Proteomes" id="UP001642501">
    <property type="component" value="Unassembled WGS sequence"/>
</dbReference>
<evidence type="ECO:0000256" key="1">
    <source>
        <dbReference type="SAM" id="MobiDB-lite"/>
    </source>
</evidence>
<comment type="caution">
    <text evidence="2">The sequence shown here is derived from an EMBL/GenBank/DDBJ whole genome shotgun (WGS) entry which is preliminary data.</text>
</comment>
<feature type="compositionally biased region" description="Low complexity" evidence="1">
    <location>
        <begin position="558"/>
        <end position="573"/>
    </location>
</feature>
<feature type="region of interest" description="Disordered" evidence="1">
    <location>
        <begin position="512"/>
        <end position="573"/>
    </location>
</feature>
<evidence type="ECO:0008006" key="4">
    <source>
        <dbReference type="Google" id="ProtNLM"/>
    </source>
</evidence>
<feature type="compositionally biased region" description="Polar residues" evidence="1">
    <location>
        <begin position="82"/>
        <end position="97"/>
    </location>
</feature>
<feature type="compositionally biased region" description="Basic and acidic residues" evidence="1">
    <location>
        <begin position="548"/>
        <end position="557"/>
    </location>
</feature>
<feature type="region of interest" description="Disordered" evidence="1">
    <location>
        <begin position="74"/>
        <end position="97"/>
    </location>
</feature>
<feature type="compositionally biased region" description="Polar residues" evidence="1">
    <location>
        <begin position="332"/>
        <end position="342"/>
    </location>
</feature>
<evidence type="ECO:0000313" key="3">
    <source>
        <dbReference type="Proteomes" id="UP001642501"/>
    </source>
</evidence>
<keyword evidence="3" id="KW-1185">Reference proteome</keyword>
<sequence>MALPVAIQSVVFYYLACTPCMSARTRYRAKKKFDRERKEREALEEDEPPLYRHPSPFSVNPYWQEEILMGPSLPKKGRAAKQNLSQRKLTSAGQDGSIATRSSLAISSHGGPLNSAGGGGIWQGGPSFSVARVPGEGTGTTAAAAILAPDTGTAAVDSSSSDDVNNANGNFGAHTTSGQPPASPTLISDDARSMSLLEMTATSATVASTTNGSTEGWNFKRYQREDEELWGAEPSSRTHKLMDAIVKAGSSAGRLIESTLGTKERSASLTSGGAFVTDRDRANFYATTVIHPPVNDYHPPVVSSKPAHRDGLRWMLQPPPPAKIMEGKVPVSRSTSVASSKMSGAPRRSTAAGSEVSLTRRKALEARLRRADSGRSSATITGRPHTSSLSSIDDDAAEAVAYAAATASLSRSVSRKSAAGQPQRNNLSRGASAAARSRSGSTASSIDDPNWSSDEDGVLRTRWRFPTSVPLPLPAMPAMAAMPGTAYSKNTEGVFASQSSLHPNSRPKLETILSSDASGKTELSRMGGSEKNPTHKENARPIPTTTVRSDDSYKTPHDGSLGSSLDSGLALTS</sequence>
<accession>A0ABP0DIA5</accession>
<organism evidence="2 3">
    <name type="scientific">Sporothrix epigloea</name>
    <dbReference type="NCBI Taxonomy" id="1892477"/>
    <lineage>
        <taxon>Eukaryota</taxon>
        <taxon>Fungi</taxon>
        <taxon>Dikarya</taxon>
        <taxon>Ascomycota</taxon>
        <taxon>Pezizomycotina</taxon>
        <taxon>Sordariomycetes</taxon>
        <taxon>Sordariomycetidae</taxon>
        <taxon>Ophiostomatales</taxon>
        <taxon>Ophiostomataceae</taxon>
        <taxon>Sporothrix</taxon>
    </lineage>
</organism>
<dbReference type="EMBL" id="CAWUOM010000041">
    <property type="protein sequence ID" value="CAK7267998.1"/>
    <property type="molecule type" value="Genomic_DNA"/>
</dbReference>
<feature type="region of interest" description="Disordered" evidence="1">
    <location>
        <begin position="153"/>
        <end position="188"/>
    </location>
</feature>
<evidence type="ECO:0000313" key="2">
    <source>
        <dbReference type="EMBL" id="CAK7267998.1"/>
    </source>
</evidence>
<feature type="compositionally biased region" description="Polar residues" evidence="1">
    <location>
        <begin position="374"/>
        <end position="391"/>
    </location>
</feature>
<feature type="compositionally biased region" description="Basic and acidic residues" evidence="1">
    <location>
        <begin position="362"/>
        <end position="373"/>
    </location>
</feature>
<proteinExistence type="predicted"/>
<feature type="region of interest" description="Disordered" evidence="1">
    <location>
        <begin position="311"/>
        <end position="391"/>
    </location>
</feature>
<name>A0ABP0DIA5_9PEZI</name>
<feature type="compositionally biased region" description="Low complexity" evidence="1">
    <location>
        <begin position="428"/>
        <end position="445"/>
    </location>
</feature>
<protein>
    <recommendedName>
        <fullName evidence="4">Signal peptide-containing protein</fullName>
    </recommendedName>
</protein>
<gene>
    <name evidence="2" type="ORF">SEPCBS57363_002875</name>
</gene>
<reference evidence="2 3" key="1">
    <citation type="submission" date="2024-01" db="EMBL/GenBank/DDBJ databases">
        <authorList>
            <person name="Allen C."/>
            <person name="Tagirdzhanova G."/>
        </authorList>
    </citation>
    <scope>NUCLEOTIDE SEQUENCE [LARGE SCALE GENOMIC DNA]</scope>
    <source>
        <strain evidence="2 3">CBS 573.63</strain>
    </source>
</reference>